<feature type="transmembrane region" description="Helical" evidence="1">
    <location>
        <begin position="7"/>
        <end position="27"/>
    </location>
</feature>
<organism evidence="3 4">
    <name type="scientific">Parendozoicomonas haliclonae</name>
    <dbReference type="NCBI Taxonomy" id="1960125"/>
    <lineage>
        <taxon>Bacteria</taxon>
        <taxon>Pseudomonadati</taxon>
        <taxon>Pseudomonadota</taxon>
        <taxon>Gammaproteobacteria</taxon>
        <taxon>Oceanospirillales</taxon>
        <taxon>Endozoicomonadaceae</taxon>
        <taxon>Parendozoicomonas</taxon>
    </lineage>
</organism>
<feature type="transmembrane region" description="Helical" evidence="1">
    <location>
        <begin position="101"/>
        <end position="126"/>
    </location>
</feature>
<reference evidence="3 4" key="1">
    <citation type="submission" date="2017-03" db="EMBL/GenBank/DDBJ databases">
        <authorList>
            <person name="Afonso C.L."/>
            <person name="Miller P.J."/>
            <person name="Scott M.A."/>
            <person name="Spackman E."/>
            <person name="Goraichik I."/>
            <person name="Dimitrov K.M."/>
            <person name="Suarez D.L."/>
            <person name="Swayne D.E."/>
        </authorList>
    </citation>
    <scope>NUCLEOTIDE SEQUENCE [LARGE SCALE GENOMIC DNA]</scope>
    <source>
        <strain evidence="3">SB41UT1</strain>
    </source>
</reference>
<keyword evidence="4" id="KW-1185">Reference proteome</keyword>
<keyword evidence="1" id="KW-1133">Transmembrane helix</keyword>
<proteinExistence type="predicted"/>
<dbReference type="RefSeq" id="WP_087112621.1">
    <property type="nucleotide sequence ID" value="NZ_CBCSCN010000013.1"/>
</dbReference>
<dbReference type="AlphaFoldDB" id="A0A1X7APJ5"/>
<evidence type="ECO:0000259" key="2">
    <source>
        <dbReference type="Pfam" id="PF05232"/>
    </source>
</evidence>
<dbReference type="InterPro" id="IPR058208">
    <property type="entry name" value="PACE"/>
</dbReference>
<evidence type="ECO:0000313" key="4">
    <source>
        <dbReference type="Proteomes" id="UP000196573"/>
    </source>
</evidence>
<feature type="transmembrane region" description="Helical" evidence="1">
    <location>
        <begin position="75"/>
        <end position="95"/>
    </location>
</feature>
<name>A0A1X7APJ5_9GAMM</name>
<dbReference type="NCBIfam" id="NF033664">
    <property type="entry name" value="PACE_transport"/>
    <property type="match status" value="1"/>
</dbReference>
<keyword evidence="1" id="KW-0472">Membrane</keyword>
<feature type="transmembrane region" description="Helical" evidence="1">
    <location>
        <begin position="33"/>
        <end position="54"/>
    </location>
</feature>
<accession>A0A1X7APJ5</accession>
<gene>
    <name evidence="3" type="ORF">EHSB41UT_03968</name>
</gene>
<dbReference type="Proteomes" id="UP000196573">
    <property type="component" value="Unassembled WGS sequence"/>
</dbReference>
<feature type="domain" description="Chlorhexidine efflux transporter" evidence="2">
    <location>
        <begin position="69"/>
        <end position="132"/>
    </location>
</feature>
<sequence>MSIKERIVHMFLFEIIALAMFVPLAMLASGQSAGAMAGLSIALSVIAMLWNFVFNWVYDSIRGDDRASRKFSERLLHGAGFELGMIATSFPAIMYVTQESFLNVLIMDIGAVTFFFIYAIIFNWVYDVIRSRYVKQPATITNE</sequence>
<keyword evidence="1 3" id="KW-0812">Transmembrane</keyword>
<dbReference type="EMBL" id="FWPT01000011">
    <property type="protein sequence ID" value="SMA50175.1"/>
    <property type="molecule type" value="Genomic_DNA"/>
</dbReference>
<dbReference type="Pfam" id="PF05232">
    <property type="entry name" value="BTP"/>
    <property type="match status" value="2"/>
</dbReference>
<protein>
    <submittedName>
        <fullName evidence="3">Bacterial Transmembrane Pair family protein</fullName>
    </submittedName>
</protein>
<dbReference type="InterPro" id="IPR007896">
    <property type="entry name" value="BTP_bacteria"/>
</dbReference>
<evidence type="ECO:0000313" key="3">
    <source>
        <dbReference type="EMBL" id="SMA50175.1"/>
    </source>
</evidence>
<dbReference type="OrthoDB" id="1631120at2"/>
<feature type="domain" description="Chlorhexidine efflux transporter" evidence="2">
    <location>
        <begin position="1"/>
        <end position="62"/>
    </location>
</feature>
<evidence type="ECO:0000256" key="1">
    <source>
        <dbReference type="SAM" id="Phobius"/>
    </source>
</evidence>